<evidence type="ECO:0000256" key="2">
    <source>
        <dbReference type="ARBA" id="ARBA00008834"/>
    </source>
</evidence>
<evidence type="ECO:0000256" key="6">
    <source>
        <dbReference type="ARBA" id="ARBA00022729"/>
    </source>
</evidence>
<reference evidence="13" key="1">
    <citation type="submission" date="2015-04" db="UniProtKB">
        <authorList>
            <consortium name="EnsemblPlants"/>
        </authorList>
    </citation>
    <scope>IDENTIFICATION</scope>
    <source>
        <strain evidence="13">SL10</strain>
    </source>
</reference>
<dbReference type="GO" id="GO:0009830">
    <property type="term" value="P:cell wall modification involved in abscission"/>
    <property type="evidence" value="ECO:0007669"/>
    <property type="project" value="UniProtKB-ARBA"/>
</dbReference>
<dbReference type="Gramene" id="ONIVA06G06400.1">
    <property type="protein sequence ID" value="ONIVA06G06400.1"/>
    <property type="gene ID" value="ONIVA06G06400"/>
</dbReference>
<evidence type="ECO:0000256" key="4">
    <source>
        <dbReference type="ARBA" id="ARBA00022512"/>
    </source>
</evidence>
<organism evidence="13">
    <name type="scientific">Oryza nivara</name>
    <name type="common">Indian wild rice</name>
    <name type="synonym">Oryza sativa f. spontanea</name>
    <dbReference type="NCBI Taxonomy" id="4536"/>
    <lineage>
        <taxon>Eukaryota</taxon>
        <taxon>Viridiplantae</taxon>
        <taxon>Streptophyta</taxon>
        <taxon>Embryophyta</taxon>
        <taxon>Tracheophyta</taxon>
        <taxon>Spermatophyta</taxon>
        <taxon>Magnoliopsida</taxon>
        <taxon>Liliopsida</taxon>
        <taxon>Poales</taxon>
        <taxon>Poaceae</taxon>
        <taxon>BOP clade</taxon>
        <taxon>Oryzoideae</taxon>
        <taxon>Oryzeae</taxon>
        <taxon>Oryzinae</taxon>
        <taxon>Oryza</taxon>
    </lineage>
</organism>
<keyword evidence="14" id="KW-1185">Reference proteome</keyword>
<reference evidence="13" key="2">
    <citation type="submission" date="2018-04" db="EMBL/GenBank/DDBJ databases">
        <title>OnivRS2 (Oryza nivara Reference Sequence Version 2).</title>
        <authorList>
            <person name="Zhang J."/>
            <person name="Kudrna D."/>
            <person name="Lee S."/>
            <person name="Talag J."/>
            <person name="Rajasekar S."/>
            <person name="Welchert J."/>
            <person name="Hsing Y.-I."/>
            <person name="Wing R.A."/>
        </authorList>
    </citation>
    <scope>NUCLEOTIDE SEQUENCE [LARGE SCALE GENOMIC DNA]</scope>
    <source>
        <strain evidence="13">SL10</strain>
    </source>
</reference>
<evidence type="ECO:0000313" key="14">
    <source>
        <dbReference type="Proteomes" id="UP000006591"/>
    </source>
</evidence>
<dbReference type="GO" id="GO:0009901">
    <property type="term" value="P:anther dehiscence"/>
    <property type="evidence" value="ECO:0007669"/>
    <property type="project" value="UniProtKB-ARBA"/>
</dbReference>
<dbReference type="Gene3D" id="2.160.20.10">
    <property type="entry name" value="Single-stranded right-handed beta-helix, Pectin lyase-like"/>
    <property type="match status" value="2"/>
</dbReference>
<keyword evidence="9" id="KW-0961">Cell wall biogenesis/degradation</keyword>
<feature type="active site" evidence="11">
    <location>
        <position position="541"/>
    </location>
</feature>
<dbReference type="PROSITE" id="PS00502">
    <property type="entry name" value="POLYGALACTURONASE"/>
    <property type="match status" value="2"/>
</dbReference>
<keyword evidence="6" id="KW-0732">Signal</keyword>
<name>A0A0E0HLW4_ORYNI</name>
<sequence length="698" mass="75271">MRSQDCSGNITRGGMVPMTNKENIGKHFILKVENLKVVNSQQIQISVEDCTDVKMSRLSITAPETAPNTDGIHITRSRDVQVTDCTIKTGDDCMSIEDGTKNLHVKNMVCGPGHGISIGSLGDHNSEAHVNNVTVDNVRLYGTTNGARIKTWQGGKGSAKNIVFQNMVMDNVWNPIIIDQNYCDSSTPCKQQKSAVEVSNLLFKNIRGTSASEEAIVLHCSNSVPCHGITLSQSHCQGSNAKSTCQNAEWKKSGVSVHCPVVSKIDLELMACNVLLFSAYVVVMSFFLCSVHAKVNMNASSLTNGDDSLRGKSSLESKKAVFDVRKHGAYGDGQHDDTKALSKAWAVACSSLQPSIVLVPKGKRYLTKHITLSGPCKSSITFMIEGTLVAPPTRSDWSKETIRHWIMFNGVIGLTVDGGGTVDGNGKIWWQNSCKTNAKLACTESPTALTFYSCSNLKVENLKLLNSQQIHMSVEDCTNVRISGLTITAPGTSPNTDGIHITRSKNVQVTGCTIKTGDDCMSIEDGTENLHVKNMVCGPGHGISIGSLGDHNSEAHVNNVTIGTVRLYGTTNGARIKTWQGGRGYAKYIVFQNMIMENVWNPVIIDQNYCDSATPCKKQTSAVQISNVVFKNIRGTSASKEAIKLDCSRNVPCQGITLNDVKLTVKGGGGDAKSTCRNAKWKKSGTVVPQPCASTTTV</sequence>
<evidence type="ECO:0000256" key="5">
    <source>
        <dbReference type="ARBA" id="ARBA00022525"/>
    </source>
</evidence>
<protein>
    <recommendedName>
        <fullName evidence="3">endo-polygalacturonase</fullName>
        <ecNumber evidence="3">3.2.1.15</ecNumber>
    </recommendedName>
</protein>
<dbReference type="STRING" id="4536.A0A0E0HLW4"/>
<dbReference type="Proteomes" id="UP000006591">
    <property type="component" value="Chromosome 6"/>
</dbReference>
<keyword evidence="7 12" id="KW-0378">Hydrolase</keyword>
<dbReference type="FunFam" id="2.160.20.10:FF:000028">
    <property type="entry name" value="Polygalacturonase QRT2"/>
    <property type="match status" value="1"/>
</dbReference>
<dbReference type="GO" id="GO:0010047">
    <property type="term" value="P:fruit dehiscence"/>
    <property type="evidence" value="ECO:0007669"/>
    <property type="project" value="UniProtKB-ARBA"/>
</dbReference>
<evidence type="ECO:0000256" key="10">
    <source>
        <dbReference type="ARBA" id="ARBA00034074"/>
    </source>
</evidence>
<evidence type="ECO:0000256" key="7">
    <source>
        <dbReference type="ARBA" id="ARBA00022801"/>
    </source>
</evidence>
<dbReference type="Pfam" id="PF00295">
    <property type="entry name" value="Glyco_hydro_28"/>
    <property type="match status" value="2"/>
</dbReference>
<dbReference type="InterPro" id="IPR006626">
    <property type="entry name" value="PbH1"/>
</dbReference>
<dbReference type="EnsemblPlants" id="ONIVA06G06400.1">
    <property type="protein sequence ID" value="ONIVA06G06400.1"/>
    <property type="gene ID" value="ONIVA06G06400"/>
</dbReference>
<keyword evidence="5" id="KW-0964">Secreted</keyword>
<evidence type="ECO:0000256" key="8">
    <source>
        <dbReference type="ARBA" id="ARBA00023295"/>
    </source>
</evidence>
<dbReference type="EC" id="3.2.1.15" evidence="3"/>
<dbReference type="eggNOG" id="ENOG502QRJW">
    <property type="taxonomic scope" value="Eukaryota"/>
</dbReference>
<dbReference type="GO" id="GO:0005975">
    <property type="term" value="P:carbohydrate metabolic process"/>
    <property type="evidence" value="ECO:0007669"/>
    <property type="project" value="InterPro"/>
</dbReference>
<proteinExistence type="inferred from homology"/>
<evidence type="ECO:0000256" key="3">
    <source>
        <dbReference type="ARBA" id="ARBA00012736"/>
    </source>
</evidence>
<keyword evidence="4" id="KW-0134">Cell wall</keyword>
<dbReference type="SUPFAM" id="SSF51126">
    <property type="entry name" value="Pectin lyase-like"/>
    <property type="match status" value="2"/>
</dbReference>
<dbReference type="OMA" id="WIERMAC"/>
<dbReference type="AlphaFoldDB" id="A0A0E0HLW4"/>
<dbReference type="GO" id="GO:0004650">
    <property type="term" value="F:polygalacturonase activity"/>
    <property type="evidence" value="ECO:0007669"/>
    <property type="project" value="UniProtKB-EC"/>
</dbReference>
<feature type="active site" evidence="11">
    <location>
        <position position="114"/>
    </location>
</feature>
<evidence type="ECO:0000256" key="9">
    <source>
        <dbReference type="ARBA" id="ARBA00023316"/>
    </source>
</evidence>
<comment type="catalytic activity">
    <reaction evidence="10">
        <text>(1,4-alpha-D-galacturonosyl)n+m + H2O = (1,4-alpha-D-galacturonosyl)n + (1,4-alpha-D-galacturonosyl)m.</text>
        <dbReference type="EC" id="3.2.1.15"/>
    </reaction>
</comment>
<evidence type="ECO:0000313" key="13">
    <source>
        <dbReference type="EnsemblPlants" id="ONIVA06G06400.1"/>
    </source>
</evidence>
<accession>A0A0E0HLW4</accession>
<comment type="subcellular location">
    <subcellularLocation>
        <location evidence="1">Secreted</location>
        <location evidence="1">Cell wall</location>
    </subcellularLocation>
</comment>
<dbReference type="InterPro" id="IPR000743">
    <property type="entry name" value="Glyco_hydro_28"/>
</dbReference>
<evidence type="ECO:0000256" key="11">
    <source>
        <dbReference type="PROSITE-ProRule" id="PRU10052"/>
    </source>
</evidence>
<dbReference type="SMART" id="SM00710">
    <property type="entry name" value="PbH1"/>
    <property type="match status" value="11"/>
</dbReference>
<dbReference type="PANTHER" id="PTHR31375">
    <property type="match status" value="1"/>
</dbReference>
<keyword evidence="8 12" id="KW-0326">Glycosidase</keyword>
<comment type="similarity">
    <text evidence="2 12">Belongs to the glycosyl hydrolase 28 family.</text>
</comment>
<dbReference type="InterPro" id="IPR012334">
    <property type="entry name" value="Pectin_lyas_fold"/>
</dbReference>
<evidence type="ECO:0000256" key="1">
    <source>
        <dbReference type="ARBA" id="ARBA00004191"/>
    </source>
</evidence>
<evidence type="ECO:0000256" key="12">
    <source>
        <dbReference type="RuleBase" id="RU361169"/>
    </source>
</evidence>
<dbReference type="InterPro" id="IPR011050">
    <property type="entry name" value="Pectin_lyase_fold/virulence"/>
</dbReference>